<dbReference type="Gene3D" id="2.40.160.170">
    <property type="match status" value="1"/>
</dbReference>
<reference evidence="2 3" key="1">
    <citation type="submission" date="2016-10" db="EMBL/GenBank/DDBJ databases">
        <title>Chromobacterium muskegensis sp. nov., an insecticidal bacterium isolated from Sphagnum bogs.</title>
        <authorList>
            <person name="Sparks M.E."/>
            <person name="Blackburn M.B."/>
            <person name="Gundersen-Rindal D.E."/>
            <person name="Mitchell A."/>
            <person name="Farrar R."/>
            <person name="Kuhar D."/>
        </authorList>
    </citation>
    <scope>NUCLEOTIDE SEQUENCE [LARGE SCALE GENOMIC DNA]</scope>
    <source>
        <strain evidence="2 3">21-1</strain>
    </source>
</reference>
<accession>A0A1D9LLT4</accession>
<protein>
    <recommendedName>
        <fullName evidence="4">Outer membrane protein beta-barrel domain-containing protein</fullName>
    </recommendedName>
</protein>
<gene>
    <name evidence="2" type="ORF">BKX93_20785</name>
</gene>
<dbReference type="STRING" id="1108595.BKX93_20785"/>
<dbReference type="Proteomes" id="UP000178776">
    <property type="component" value="Chromosome"/>
</dbReference>
<evidence type="ECO:0000256" key="1">
    <source>
        <dbReference type="SAM" id="MobiDB-lite"/>
    </source>
</evidence>
<proteinExistence type="predicted"/>
<feature type="region of interest" description="Disordered" evidence="1">
    <location>
        <begin position="35"/>
        <end position="57"/>
    </location>
</feature>
<evidence type="ECO:0000313" key="2">
    <source>
        <dbReference type="EMBL" id="AOZ52199.1"/>
    </source>
</evidence>
<organism evidence="2 3">
    <name type="scientific">Chromobacterium vaccinii</name>
    <dbReference type="NCBI Taxonomy" id="1108595"/>
    <lineage>
        <taxon>Bacteria</taxon>
        <taxon>Pseudomonadati</taxon>
        <taxon>Pseudomonadota</taxon>
        <taxon>Betaproteobacteria</taxon>
        <taxon>Neisseriales</taxon>
        <taxon>Chromobacteriaceae</taxon>
        <taxon>Chromobacterium</taxon>
    </lineage>
</organism>
<dbReference type="AlphaFoldDB" id="A0A1D9LLT4"/>
<sequence length="276" mass="28688">MQASRLDPAKHAAAPIGPTVPLVMSAASIFRHMRAPPRPADNAASGPTAAHPTKDDKMKRHSALAALALLSLHLPAARAADSFGYGKIGTGAELGVGYALNDDLDLRVGIADTFRYQQDKSLDGSSYQLKSRANPGLAASLDWRPARGSGFRLTGGLLLSGKPRDDLAFSANGAGNYPLNGNVYAASAIGSLNGKVEYRQLGAYLGAGWDFTLPAAPRWRVTADLGAQLRFGGKATLNPAGGIAASDLAAAQQKLDHDLGGTRFHLNAGVGLSYAF</sequence>
<evidence type="ECO:0008006" key="4">
    <source>
        <dbReference type="Google" id="ProtNLM"/>
    </source>
</evidence>
<name>A0A1D9LLT4_9NEIS</name>
<evidence type="ECO:0000313" key="3">
    <source>
        <dbReference type="Proteomes" id="UP000178776"/>
    </source>
</evidence>
<dbReference type="KEGG" id="cvc:BKX93_20785"/>
<dbReference type="EMBL" id="CP017707">
    <property type="protein sequence ID" value="AOZ52199.1"/>
    <property type="molecule type" value="Genomic_DNA"/>
</dbReference>